<dbReference type="EMBL" id="PXNQ02000010">
    <property type="protein sequence ID" value="RNF33637.1"/>
    <property type="molecule type" value="Genomic_DNA"/>
</dbReference>
<dbReference type="Gene3D" id="2.60.200.60">
    <property type="match status" value="2"/>
</dbReference>
<dbReference type="OrthoDB" id="197187at2"/>
<dbReference type="Proteomes" id="UP000238137">
    <property type="component" value="Unassembled WGS sequence"/>
</dbReference>
<gene>
    <name evidence="1" type="ORF">A7A09_016230</name>
</gene>
<sequence>MKPVSRLGDKHICPVHGANTIISVASQSTCDGKPIATVGDKTACGAVIVTGSSACIVDGRPTATIGSKTSHGGVIVEGSASRC</sequence>
<keyword evidence="2" id="KW-1185">Reference proteome</keyword>
<dbReference type="CDD" id="cd14743">
    <property type="entry name" value="PAAR_CT_1"/>
    <property type="match status" value="1"/>
</dbReference>
<dbReference type="RefSeq" id="WP_106692363.1">
    <property type="nucleotide sequence ID" value="NZ_PXNQ02000010.1"/>
</dbReference>
<dbReference type="Pfam" id="PF05488">
    <property type="entry name" value="PAAR_motif"/>
    <property type="match status" value="1"/>
</dbReference>
<organism evidence="1 2">
    <name type="scientific">Paracoccus methylarcula</name>
    <dbReference type="NCBI Taxonomy" id="72022"/>
    <lineage>
        <taxon>Bacteria</taxon>
        <taxon>Pseudomonadati</taxon>
        <taxon>Pseudomonadota</taxon>
        <taxon>Alphaproteobacteria</taxon>
        <taxon>Rhodobacterales</taxon>
        <taxon>Paracoccaceae</taxon>
        <taxon>Paracoccus</taxon>
    </lineage>
</organism>
<reference evidence="1" key="1">
    <citation type="submission" date="2018-05" db="EMBL/GenBank/DDBJ databases">
        <title>Reclassification of Methylarcula marina and Methylarcula terricola as Paracoccus methylarcula sp.nov., comb.nov. and Paracoccus terricola comb.nov.</title>
        <authorList>
            <person name="Shmareva M.N."/>
            <person name="Doronina N.V."/>
            <person name="Vasilenko O.V."/>
            <person name="Tarlachkov S.V."/>
            <person name="Trotsenko Y.A."/>
        </authorList>
    </citation>
    <scope>NUCLEOTIDE SEQUENCE [LARGE SCALE GENOMIC DNA]</scope>
    <source>
        <strain evidence="1">VKM B-2159</strain>
    </source>
</reference>
<evidence type="ECO:0008006" key="3">
    <source>
        <dbReference type="Google" id="ProtNLM"/>
    </source>
</evidence>
<comment type="caution">
    <text evidence="1">The sequence shown here is derived from an EMBL/GenBank/DDBJ whole genome shotgun (WGS) entry which is preliminary data.</text>
</comment>
<protein>
    <recommendedName>
        <fullName evidence="3">PAAR domain-containing protein</fullName>
    </recommendedName>
</protein>
<name>A0A422QUB6_9RHOB</name>
<dbReference type="AlphaFoldDB" id="A0A422QUB6"/>
<dbReference type="InterPro" id="IPR008727">
    <property type="entry name" value="PAAR_motif"/>
</dbReference>
<evidence type="ECO:0000313" key="2">
    <source>
        <dbReference type="Proteomes" id="UP000238137"/>
    </source>
</evidence>
<accession>A0A422QUB6</accession>
<proteinExistence type="predicted"/>
<evidence type="ECO:0000313" key="1">
    <source>
        <dbReference type="EMBL" id="RNF33637.1"/>
    </source>
</evidence>